<protein>
    <submittedName>
        <fullName evidence="1">Uncharacterized protein</fullName>
    </submittedName>
</protein>
<dbReference type="AlphaFoldDB" id="A0A1Y3AKK4"/>
<comment type="caution">
    <text evidence="1">The sequence shown here is derived from an EMBL/GenBank/DDBJ whole genome shotgun (WGS) entry which is preliminary data.</text>
</comment>
<dbReference type="Gene3D" id="2.60.40.10">
    <property type="entry name" value="Immunoglobulins"/>
    <property type="match status" value="1"/>
</dbReference>
<dbReference type="InterPro" id="IPR013783">
    <property type="entry name" value="Ig-like_fold"/>
</dbReference>
<evidence type="ECO:0000313" key="2">
    <source>
        <dbReference type="Proteomes" id="UP000194236"/>
    </source>
</evidence>
<proteinExistence type="predicted"/>
<evidence type="ECO:0000313" key="1">
    <source>
        <dbReference type="EMBL" id="OTF68989.1"/>
    </source>
</evidence>
<reference evidence="1 2" key="1">
    <citation type="submission" date="2017-03" db="EMBL/GenBank/DDBJ databases">
        <title>Genome Survey of Euroglyphus maynei.</title>
        <authorList>
            <person name="Arlian L.G."/>
            <person name="Morgan M.S."/>
            <person name="Rider S.D."/>
        </authorList>
    </citation>
    <scope>NUCLEOTIDE SEQUENCE [LARGE SCALE GENOMIC DNA]</scope>
    <source>
        <strain evidence="1">Arlian Lab</strain>
        <tissue evidence="1">Whole body</tissue>
    </source>
</reference>
<sequence>MNQSILIVIQWNQILRCHIPSFAREYVHVTNWLRYGDDDHPIISDLLKESHITYLGPINQSWLFEIRSITI</sequence>
<organism evidence="1 2">
    <name type="scientific">Euroglyphus maynei</name>
    <name type="common">Mayne's house dust mite</name>
    <dbReference type="NCBI Taxonomy" id="6958"/>
    <lineage>
        <taxon>Eukaryota</taxon>
        <taxon>Metazoa</taxon>
        <taxon>Ecdysozoa</taxon>
        <taxon>Arthropoda</taxon>
        <taxon>Chelicerata</taxon>
        <taxon>Arachnida</taxon>
        <taxon>Acari</taxon>
        <taxon>Acariformes</taxon>
        <taxon>Sarcoptiformes</taxon>
        <taxon>Astigmata</taxon>
        <taxon>Psoroptidia</taxon>
        <taxon>Analgoidea</taxon>
        <taxon>Pyroglyphidae</taxon>
        <taxon>Pyroglyphinae</taxon>
        <taxon>Euroglyphus</taxon>
    </lineage>
</organism>
<name>A0A1Y3AKK4_EURMA</name>
<dbReference type="OrthoDB" id="6511736at2759"/>
<gene>
    <name evidence="1" type="ORF">BLA29_012326</name>
</gene>
<dbReference type="Proteomes" id="UP000194236">
    <property type="component" value="Unassembled WGS sequence"/>
</dbReference>
<keyword evidence="2" id="KW-1185">Reference proteome</keyword>
<accession>A0A1Y3AKK4</accession>
<dbReference type="EMBL" id="MUJZ01072699">
    <property type="protein sequence ID" value="OTF68989.1"/>
    <property type="molecule type" value="Genomic_DNA"/>
</dbReference>